<name>A0ABS0YRI1_9BACT</name>
<evidence type="ECO:0000259" key="1">
    <source>
        <dbReference type="Pfam" id="PF20172"/>
    </source>
</evidence>
<sequence>MVSVAEYLYRRGSHFYFFMSIPTDIRSHFGSRRHLVKSLKTSVISEAKVAVEPLKARVKTAFLLIR</sequence>
<protein>
    <recommendedName>
        <fullName evidence="1">DUF6538 domain-containing protein</fullName>
    </recommendedName>
</protein>
<feature type="non-terminal residue" evidence="2">
    <location>
        <position position="66"/>
    </location>
</feature>
<organism evidence="2 3">
    <name type="scientific">Geomonas propionica</name>
    <dbReference type="NCBI Taxonomy" id="2798582"/>
    <lineage>
        <taxon>Bacteria</taxon>
        <taxon>Pseudomonadati</taxon>
        <taxon>Thermodesulfobacteriota</taxon>
        <taxon>Desulfuromonadia</taxon>
        <taxon>Geobacterales</taxon>
        <taxon>Geobacteraceae</taxon>
        <taxon>Geomonas</taxon>
    </lineage>
</organism>
<proteinExistence type="predicted"/>
<accession>A0ABS0YRI1</accession>
<reference evidence="2 3" key="1">
    <citation type="submission" date="2020-12" db="EMBL/GenBank/DDBJ databases">
        <title>Geomonas sp. Red259, isolated from paddy soil.</title>
        <authorList>
            <person name="Xu Z."/>
            <person name="Zhang Z."/>
            <person name="Masuda Y."/>
            <person name="Itoh H."/>
            <person name="Senoo K."/>
        </authorList>
    </citation>
    <scope>NUCLEOTIDE SEQUENCE [LARGE SCALE GENOMIC DNA]</scope>
    <source>
        <strain evidence="2 3">Red259</strain>
    </source>
</reference>
<dbReference type="Proteomes" id="UP000641025">
    <property type="component" value="Unassembled WGS sequence"/>
</dbReference>
<dbReference type="InterPro" id="IPR046668">
    <property type="entry name" value="DUF6538"/>
</dbReference>
<dbReference type="RefSeq" id="WP_199395053.1">
    <property type="nucleotide sequence ID" value="NZ_JAEMHK010000006.1"/>
</dbReference>
<comment type="caution">
    <text evidence="2">The sequence shown here is derived from an EMBL/GenBank/DDBJ whole genome shotgun (WGS) entry which is preliminary data.</text>
</comment>
<feature type="domain" description="DUF6538" evidence="1">
    <location>
        <begin position="7"/>
        <end position="66"/>
    </location>
</feature>
<keyword evidence="3" id="KW-1185">Reference proteome</keyword>
<dbReference type="Pfam" id="PF20172">
    <property type="entry name" value="DUF6538"/>
    <property type="match status" value="1"/>
</dbReference>
<gene>
    <name evidence="2" type="ORF">JFN90_10400</name>
</gene>
<evidence type="ECO:0000313" key="2">
    <source>
        <dbReference type="EMBL" id="MBJ6800547.1"/>
    </source>
</evidence>
<evidence type="ECO:0000313" key="3">
    <source>
        <dbReference type="Proteomes" id="UP000641025"/>
    </source>
</evidence>
<dbReference type="EMBL" id="JAEMHK010000006">
    <property type="protein sequence ID" value="MBJ6800547.1"/>
    <property type="molecule type" value="Genomic_DNA"/>
</dbReference>